<comment type="caution">
    <text evidence="2">The sequence shown here is derived from an EMBL/GenBank/DDBJ whole genome shotgun (WGS) entry which is preliminary data.</text>
</comment>
<feature type="transmembrane region" description="Helical" evidence="1">
    <location>
        <begin position="218"/>
        <end position="236"/>
    </location>
</feature>
<dbReference type="EMBL" id="SNYS01000005">
    <property type="protein sequence ID" value="TDQ70966.1"/>
    <property type="molecule type" value="Genomic_DNA"/>
</dbReference>
<dbReference type="Proteomes" id="UP000294855">
    <property type="component" value="Unassembled WGS sequence"/>
</dbReference>
<organism evidence="2 3">
    <name type="scientific">Methanimicrococcus blatticola</name>
    <dbReference type="NCBI Taxonomy" id="91560"/>
    <lineage>
        <taxon>Archaea</taxon>
        <taxon>Methanobacteriati</taxon>
        <taxon>Methanobacteriota</taxon>
        <taxon>Stenosarchaea group</taxon>
        <taxon>Methanomicrobia</taxon>
        <taxon>Methanosarcinales</taxon>
        <taxon>Methanosarcinaceae</taxon>
        <taxon>Methanimicrococcus</taxon>
    </lineage>
</organism>
<reference evidence="2 3" key="1">
    <citation type="submission" date="2019-03" db="EMBL/GenBank/DDBJ databases">
        <title>Genomic Encyclopedia of Type Strains, Phase IV (KMG-IV): sequencing the most valuable type-strain genomes for metagenomic binning, comparative biology and taxonomic classification.</title>
        <authorList>
            <person name="Goeker M."/>
        </authorList>
    </citation>
    <scope>NUCLEOTIDE SEQUENCE [LARGE SCALE GENOMIC DNA]</scope>
    <source>
        <strain evidence="2 3">DSM 13328</strain>
    </source>
</reference>
<dbReference type="Pfam" id="PF11750">
    <property type="entry name" value="DUF3307"/>
    <property type="match status" value="1"/>
</dbReference>
<keyword evidence="1" id="KW-0472">Membrane</keyword>
<gene>
    <name evidence="2" type="ORF">C7391_0062</name>
</gene>
<keyword evidence="1" id="KW-0812">Transmembrane</keyword>
<keyword evidence="1" id="KW-1133">Transmembrane helix</keyword>
<feature type="transmembrane region" description="Helical" evidence="1">
    <location>
        <begin position="69"/>
        <end position="89"/>
    </location>
</feature>
<feature type="transmembrane region" description="Helical" evidence="1">
    <location>
        <begin position="6"/>
        <end position="24"/>
    </location>
</feature>
<feature type="transmembrane region" description="Helical" evidence="1">
    <location>
        <begin position="128"/>
        <end position="149"/>
    </location>
</feature>
<feature type="transmembrane region" description="Helical" evidence="1">
    <location>
        <begin position="45"/>
        <end position="63"/>
    </location>
</feature>
<dbReference type="InterPro" id="IPR021737">
    <property type="entry name" value="Phage_phiKZ_Orf197"/>
</dbReference>
<keyword evidence="3" id="KW-1185">Reference proteome</keyword>
<evidence type="ECO:0000313" key="3">
    <source>
        <dbReference type="Proteomes" id="UP000294855"/>
    </source>
</evidence>
<proteinExistence type="predicted"/>
<feature type="transmembrane region" description="Helical" evidence="1">
    <location>
        <begin position="256"/>
        <end position="279"/>
    </location>
</feature>
<protein>
    <submittedName>
        <fullName evidence="2">Uncharacterized protein DUF3307</fullName>
    </submittedName>
</protein>
<sequence>MLTISFSFYLVMLLLCHFIGDYYLQTNKMAQSKENSIQNTLIHSGLYAVPFVLLLVGLAFLGFLNVITIGIVVLTVLSHAVIDLIKCVFEMTVGRNESESNDGKYEFADGGSKLSNRKFNSNGEFKRIIYLADQTLHLIIVVIAAVILSELAGSVNLSPEIYMFFKYALFAVIIVKPVNICFKKIFEKYQPVQKTNENGDEIESIAGAGATIGNLERFLMGIFIGIGQYAALGLVMTAKSIARYDQISKNKMFAEYFLIGTLYSVLATLIVYFIIFVVFA</sequence>
<name>A0A484F7R6_9EURY</name>
<dbReference type="AlphaFoldDB" id="A0A484F7R6"/>
<feature type="transmembrane region" description="Helical" evidence="1">
    <location>
        <begin position="161"/>
        <end position="182"/>
    </location>
</feature>
<evidence type="ECO:0000256" key="1">
    <source>
        <dbReference type="SAM" id="Phobius"/>
    </source>
</evidence>
<evidence type="ECO:0000313" key="2">
    <source>
        <dbReference type="EMBL" id="TDQ70966.1"/>
    </source>
</evidence>
<dbReference type="RefSeq" id="WP_133516557.1">
    <property type="nucleotide sequence ID" value="NZ_JAHDUW010000001.1"/>
</dbReference>
<dbReference type="OrthoDB" id="386542at2157"/>
<accession>A0A484F7R6</accession>